<name>A0ABS4IR19_9BACL</name>
<keyword evidence="1" id="KW-0645">Protease</keyword>
<comment type="caution">
    <text evidence="1">The sequence shown here is derived from an EMBL/GenBank/DDBJ whole genome shotgun (WGS) entry which is preliminary data.</text>
</comment>
<gene>
    <name evidence="1" type="ORF">J2Z66_001615</name>
</gene>
<keyword evidence="1" id="KW-0031">Aminopeptidase</keyword>
<keyword evidence="1" id="KW-0378">Hydrolase</keyword>
<sequence>MTLNDRLTALFRQGAAWMIMIGILVTAAACNGVNGGSSITVLDPPVIPSDGDIVLDRIDRLDGVYGLDWVSDEELLGALPAASYDREVILYHLQSGKSNYHPMSLEYGSLLQISPDRNHVIILQRLFGKSRIVNLKSGDMIKLPVEGREVGGSWVDERTYVLPIFEKSGDQLVLVDIDGSISPLKLPKGVDFIQKVVMKEDHIYILDARHQLSLFVKGSTDTSLIRNGVTDFALSPDGAQISFVAETAPNQQSLFIMDSFHGKGKGWENGKEKKLVAMGRLIQQLSWSPDGRKLGFSAFSLDEGMTGLYVVNTGTGSTIAVSYKQNLKSAIIWSPSAMQFMVSEDNPSEIEGHAFTNIYRLK</sequence>
<accession>A0ABS4IR19</accession>
<keyword evidence="2" id="KW-1185">Reference proteome</keyword>
<dbReference type="Proteomes" id="UP001519287">
    <property type="component" value="Unassembled WGS sequence"/>
</dbReference>
<evidence type="ECO:0000313" key="1">
    <source>
        <dbReference type="EMBL" id="MBP1990017.1"/>
    </source>
</evidence>
<dbReference type="PROSITE" id="PS51257">
    <property type="entry name" value="PROKAR_LIPOPROTEIN"/>
    <property type="match status" value="1"/>
</dbReference>
<dbReference type="RefSeq" id="WP_209970777.1">
    <property type="nucleotide sequence ID" value="NZ_JAGGLB010000003.1"/>
</dbReference>
<reference evidence="1 2" key="1">
    <citation type="submission" date="2021-03" db="EMBL/GenBank/DDBJ databases">
        <title>Genomic Encyclopedia of Type Strains, Phase IV (KMG-IV): sequencing the most valuable type-strain genomes for metagenomic binning, comparative biology and taxonomic classification.</title>
        <authorList>
            <person name="Goeker M."/>
        </authorList>
    </citation>
    <scope>NUCLEOTIDE SEQUENCE [LARGE SCALE GENOMIC DNA]</scope>
    <source>
        <strain evidence="1 2">DSM 26048</strain>
    </source>
</reference>
<dbReference type="EMBL" id="JAGGLB010000003">
    <property type="protein sequence ID" value="MBP1990017.1"/>
    <property type="molecule type" value="Genomic_DNA"/>
</dbReference>
<dbReference type="GO" id="GO:0004177">
    <property type="term" value="F:aminopeptidase activity"/>
    <property type="evidence" value="ECO:0007669"/>
    <property type="project" value="UniProtKB-KW"/>
</dbReference>
<dbReference type="Gene3D" id="2.120.10.30">
    <property type="entry name" value="TolB, C-terminal domain"/>
    <property type="match status" value="1"/>
</dbReference>
<dbReference type="SUPFAM" id="SSF82171">
    <property type="entry name" value="DPP6 N-terminal domain-like"/>
    <property type="match status" value="1"/>
</dbReference>
<protein>
    <submittedName>
        <fullName evidence="1">Dipeptidyl aminopeptidase/acylaminoacyl peptidase</fullName>
    </submittedName>
</protein>
<dbReference type="InterPro" id="IPR011042">
    <property type="entry name" value="6-blade_b-propeller_TolB-like"/>
</dbReference>
<proteinExistence type="predicted"/>
<organism evidence="1 2">
    <name type="scientific">Paenibacillus eucommiae</name>
    <dbReference type="NCBI Taxonomy" id="1355755"/>
    <lineage>
        <taxon>Bacteria</taxon>
        <taxon>Bacillati</taxon>
        <taxon>Bacillota</taxon>
        <taxon>Bacilli</taxon>
        <taxon>Bacillales</taxon>
        <taxon>Paenibacillaceae</taxon>
        <taxon>Paenibacillus</taxon>
    </lineage>
</organism>
<evidence type="ECO:0000313" key="2">
    <source>
        <dbReference type="Proteomes" id="UP001519287"/>
    </source>
</evidence>